<dbReference type="InterPro" id="IPR050317">
    <property type="entry name" value="Plant_Fungal_Acyltransferase"/>
</dbReference>
<accession>A0A4S8MY66</accession>
<protein>
    <recommendedName>
        <fullName evidence="4">CoA-dependent acyltransferase</fullName>
    </recommendedName>
</protein>
<gene>
    <name evidence="2" type="ORF">K435DRAFT_741662</name>
</gene>
<dbReference type="PANTHER" id="PTHR31642">
    <property type="entry name" value="TRICHOTHECENE 3-O-ACETYLTRANSFERASE"/>
    <property type="match status" value="1"/>
</dbReference>
<keyword evidence="1" id="KW-0808">Transferase</keyword>
<dbReference type="Gene3D" id="3.30.559.10">
    <property type="entry name" value="Chloramphenicol acetyltransferase-like domain"/>
    <property type="match status" value="2"/>
</dbReference>
<keyword evidence="3" id="KW-1185">Reference proteome</keyword>
<dbReference type="OrthoDB" id="1862401at2759"/>
<evidence type="ECO:0000256" key="1">
    <source>
        <dbReference type="ARBA" id="ARBA00022679"/>
    </source>
</evidence>
<dbReference type="GO" id="GO:0016747">
    <property type="term" value="F:acyltransferase activity, transferring groups other than amino-acyl groups"/>
    <property type="evidence" value="ECO:0007669"/>
    <property type="project" value="TreeGrafter"/>
</dbReference>
<dbReference type="AlphaFoldDB" id="A0A4S8MY66"/>
<evidence type="ECO:0000313" key="2">
    <source>
        <dbReference type="EMBL" id="THV08051.1"/>
    </source>
</evidence>
<dbReference type="PANTHER" id="PTHR31642:SF310">
    <property type="entry name" value="FATTY ALCOHOL:CAFFEOYL-COA ACYLTRANSFERASE"/>
    <property type="match status" value="1"/>
</dbReference>
<name>A0A4S8MY66_DENBC</name>
<evidence type="ECO:0008006" key="4">
    <source>
        <dbReference type="Google" id="ProtNLM"/>
    </source>
</evidence>
<proteinExistence type="predicted"/>
<dbReference type="EMBL" id="ML179036">
    <property type="protein sequence ID" value="THV08051.1"/>
    <property type="molecule type" value="Genomic_DNA"/>
</dbReference>
<dbReference type="SUPFAM" id="SSF52777">
    <property type="entry name" value="CoA-dependent acyltransferases"/>
    <property type="match status" value="1"/>
</dbReference>
<organism evidence="2 3">
    <name type="scientific">Dendrothele bispora (strain CBS 962.96)</name>
    <dbReference type="NCBI Taxonomy" id="1314807"/>
    <lineage>
        <taxon>Eukaryota</taxon>
        <taxon>Fungi</taxon>
        <taxon>Dikarya</taxon>
        <taxon>Basidiomycota</taxon>
        <taxon>Agaricomycotina</taxon>
        <taxon>Agaricomycetes</taxon>
        <taxon>Agaricomycetidae</taxon>
        <taxon>Agaricales</taxon>
        <taxon>Agaricales incertae sedis</taxon>
        <taxon>Dendrothele</taxon>
    </lineage>
</organism>
<reference evidence="2 3" key="1">
    <citation type="journal article" date="2019" name="Nat. Ecol. Evol.">
        <title>Megaphylogeny resolves global patterns of mushroom evolution.</title>
        <authorList>
            <person name="Varga T."/>
            <person name="Krizsan K."/>
            <person name="Foldi C."/>
            <person name="Dima B."/>
            <person name="Sanchez-Garcia M."/>
            <person name="Sanchez-Ramirez S."/>
            <person name="Szollosi G.J."/>
            <person name="Szarkandi J.G."/>
            <person name="Papp V."/>
            <person name="Albert L."/>
            <person name="Andreopoulos W."/>
            <person name="Angelini C."/>
            <person name="Antonin V."/>
            <person name="Barry K.W."/>
            <person name="Bougher N.L."/>
            <person name="Buchanan P."/>
            <person name="Buyck B."/>
            <person name="Bense V."/>
            <person name="Catcheside P."/>
            <person name="Chovatia M."/>
            <person name="Cooper J."/>
            <person name="Damon W."/>
            <person name="Desjardin D."/>
            <person name="Finy P."/>
            <person name="Geml J."/>
            <person name="Haridas S."/>
            <person name="Hughes K."/>
            <person name="Justo A."/>
            <person name="Karasinski D."/>
            <person name="Kautmanova I."/>
            <person name="Kiss B."/>
            <person name="Kocsube S."/>
            <person name="Kotiranta H."/>
            <person name="LaButti K.M."/>
            <person name="Lechner B.E."/>
            <person name="Liimatainen K."/>
            <person name="Lipzen A."/>
            <person name="Lukacs Z."/>
            <person name="Mihaltcheva S."/>
            <person name="Morgado L.N."/>
            <person name="Niskanen T."/>
            <person name="Noordeloos M.E."/>
            <person name="Ohm R.A."/>
            <person name="Ortiz-Santana B."/>
            <person name="Ovrebo C."/>
            <person name="Racz N."/>
            <person name="Riley R."/>
            <person name="Savchenko A."/>
            <person name="Shiryaev A."/>
            <person name="Soop K."/>
            <person name="Spirin V."/>
            <person name="Szebenyi C."/>
            <person name="Tomsovsky M."/>
            <person name="Tulloss R.E."/>
            <person name="Uehling J."/>
            <person name="Grigoriev I.V."/>
            <person name="Vagvolgyi C."/>
            <person name="Papp T."/>
            <person name="Martin F.M."/>
            <person name="Miettinen O."/>
            <person name="Hibbett D.S."/>
            <person name="Nagy L.G."/>
        </authorList>
    </citation>
    <scope>NUCLEOTIDE SEQUENCE [LARGE SCALE GENOMIC DNA]</scope>
    <source>
        <strain evidence="2 3">CBS 962.96</strain>
    </source>
</reference>
<evidence type="ECO:0000313" key="3">
    <source>
        <dbReference type="Proteomes" id="UP000297245"/>
    </source>
</evidence>
<dbReference type="InterPro" id="IPR023213">
    <property type="entry name" value="CAT-like_dom_sf"/>
</dbReference>
<dbReference type="Proteomes" id="UP000297245">
    <property type="component" value="Unassembled WGS sequence"/>
</dbReference>
<sequence length="445" mass="50303">MIGSEVRVISVLPECAEIKSDVQNIQDEMHLPSHDLWMTCIKNVHVIPGKLSPERFCNALSRCLRLYRPACGRLRRDLHSDSWKIHLDDLVIPLEVVENGDLHPPSSWVIQDEITPFLSSTSNLDSLLCLKMTITKNQTLLGVSWHHSLGDATTLLRFMRSLSQIYQGLPLRDPVPDFSKYHFPAPTEEEIAEQAPAMPHLVCTYPTSEIGQRYRDRNQKMATIRFMLQRTQTENLMNWVQNGCTIKLTTQDCITACIAVILNLCQTKEHKITKITNAATYRGISAPWASSALAGNPIYIVPTDELDLSHATDIRYIAQQVRQSLINARQPDFVQRYMSVAGHFMSLAAKDNKQFFFGSDLRTMSVNSNLSLDWHSIHFGYPGLARFHTAGVSMYYLRVFSANPVDSAQNLEEGVEVSFGVPEEMEDQVLKILEDVKSGHFDVLA</sequence>